<dbReference type="Pfam" id="PF03480">
    <property type="entry name" value="DctP"/>
    <property type="match status" value="1"/>
</dbReference>
<sequence>MVETHAHHCNLIELYTEGRVKMDMYMAPELVAAGDLYATVKDGALDFGFACPCYVKGFCYGASLYCDIPGGQSPREQMCWYYLGGGKELFEDLLVTAVAVHPFASTQNTSEVWIYSNKAINTIDDLKGVKMRAAGTRIDVMTKLGAAAQYMPGGEIVPNLEKGVIDAAEFASLYTTRFTGMTQVTKYAYWHPYKSTSSFWLGFLNVDIWNEFP</sequence>
<keyword evidence="1" id="KW-0732">Signal</keyword>
<dbReference type="PANTHER" id="PTHR33376">
    <property type="match status" value="1"/>
</dbReference>
<dbReference type="AlphaFoldDB" id="X1JMI8"/>
<proteinExistence type="predicted"/>
<name>X1JMI8_9ZZZZ</name>
<dbReference type="Gene3D" id="3.40.190.170">
    <property type="entry name" value="Bacterial extracellular solute-binding protein, family 7"/>
    <property type="match status" value="1"/>
</dbReference>
<accession>X1JMI8</accession>
<organism evidence="2">
    <name type="scientific">marine sediment metagenome</name>
    <dbReference type="NCBI Taxonomy" id="412755"/>
    <lineage>
        <taxon>unclassified sequences</taxon>
        <taxon>metagenomes</taxon>
        <taxon>ecological metagenomes</taxon>
    </lineage>
</organism>
<dbReference type="PANTHER" id="PTHR33376:SF5">
    <property type="entry name" value="EXTRACYTOPLASMIC SOLUTE RECEPTOR PROTEIN"/>
    <property type="match status" value="1"/>
</dbReference>
<comment type="caution">
    <text evidence="2">The sequence shown here is derived from an EMBL/GenBank/DDBJ whole genome shotgun (WGS) entry which is preliminary data.</text>
</comment>
<dbReference type="InterPro" id="IPR018389">
    <property type="entry name" value="DctP_fam"/>
</dbReference>
<dbReference type="GO" id="GO:0055085">
    <property type="term" value="P:transmembrane transport"/>
    <property type="evidence" value="ECO:0007669"/>
    <property type="project" value="InterPro"/>
</dbReference>
<protein>
    <submittedName>
        <fullName evidence="2">Uncharacterized protein</fullName>
    </submittedName>
</protein>
<evidence type="ECO:0000256" key="1">
    <source>
        <dbReference type="ARBA" id="ARBA00022729"/>
    </source>
</evidence>
<dbReference type="EMBL" id="BARU01039288">
    <property type="protein sequence ID" value="GAH79464.1"/>
    <property type="molecule type" value="Genomic_DNA"/>
</dbReference>
<evidence type="ECO:0000313" key="2">
    <source>
        <dbReference type="EMBL" id="GAH79464.1"/>
    </source>
</evidence>
<feature type="non-terminal residue" evidence="2">
    <location>
        <position position="213"/>
    </location>
</feature>
<dbReference type="InterPro" id="IPR038404">
    <property type="entry name" value="TRAP_DctP_sf"/>
</dbReference>
<gene>
    <name evidence="2" type="ORF">S03H2_60917</name>
</gene>
<reference evidence="2" key="1">
    <citation type="journal article" date="2014" name="Front. Microbiol.">
        <title>High frequency of phylogenetically diverse reductive dehalogenase-homologous genes in deep subseafloor sedimentary metagenomes.</title>
        <authorList>
            <person name="Kawai M."/>
            <person name="Futagami T."/>
            <person name="Toyoda A."/>
            <person name="Takaki Y."/>
            <person name="Nishi S."/>
            <person name="Hori S."/>
            <person name="Arai W."/>
            <person name="Tsubouchi T."/>
            <person name="Morono Y."/>
            <person name="Uchiyama I."/>
            <person name="Ito T."/>
            <person name="Fujiyama A."/>
            <person name="Inagaki F."/>
            <person name="Takami H."/>
        </authorList>
    </citation>
    <scope>NUCLEOTIDE SEQUENCE</scope>
    <source>
        <strain evidence="2">Expedition CK06-06</strain>
    </source>
</reference>